<sequence length="91" mass="10731">MSDLSLRFLALSGEYRRKRSSLFFLTQPSSLLLLFFFFFFSFFSAFLFHRFSLSGDIQEKLLFHMKPSISSHLKRLSSSFSSSFVLFSMDR</sequence>
<keyword evidence="1" id="KW-0472">Membrane</keyword>
<protein>
    <recommendedName>
        <fullName evidence="4">Transmembrane protein</fullName>
    </recommendedName>
</protein>
<keyword evidence="1" id="KW-1133">Transmembrane helix</keyword>
<dbReference type="AlphaFoldDB" id="A0A2C6KPH1"/>
<accession>A0A2C6KPH1</accession>
<evidence type="ECO:0000313" key="2">
    <source>
        <dbReference type="EMBL" id="PHJ18374.1"/>
    </source>
</evidence>
<reference evidence="2 3" key="1">
    <citation type="journal article" date="2017" name="Int. J. Parasitol.">
        <title>The genome of the protozoan parasite Cystoisospora suis and a reverse vaccinology approach to identify vaccine candidates.</title>
        <authorList>
            <person name="Palmieri N."/>
            <person name="Shrestha A."/>
            <person name="Ruttkowski B."/>
            <person name="Beck T."/>
            <person name="Vogl C."/>
            <person name="Tomley F."/>
            <person name="Blake D.P."/>
            <person name="Joachim A."/>
        </authorList>
    </citation>
    <scope>NUCLEOTIDE SEQUENCE [LARGE SCALE GENOMIC DNA]</scope>
    <source>
        <strain evidence="2 3">Wien I</strain>
    </source>
</reference>
<dbReference type="GeneID" id="94431152"/>
<proteinExistence type="predicted"/>
<dbReference type="EMBL" id="MIGC01004189">
    <property type="protein sequence ID" value="PHJ18374.1"/>
    <property type="molecule type" value="Genomic_DNA"/>
</dbReference>
<organism evidence="2 3">
    <name type="scientific">Cystoisospora suis</name>
    <dbReference type="NCBI Taxonomy" id="483139"/>
    <lineage>
        <taxon>Eukaryota</taxon>
        <taxon>Sar</taxon>
        <taxon>Alveolata</taxon>
        <taxon>Apicomplexa</taxon>
        <taxon>Conoidasida</taxon>
        <taxon>Coccidia</taxon>
        <taxon>Eucoccidiorida</taxon>
        <taxon>Eimeriorina</taxon>
        <taxon>Sarcocystidae</taxon>
        <taxon>Cystoisospora</taxon>
    </lineage>
</organism>
<gene>
    <name evidence="2" type="ORF">CSUI_007798</name>
</gene>
<keyword evidence="3" id="KW-1185">Reference proteome</keyword>
<evidence type="ECO:0000313" key="3">
    <source>
        <dbReference type="Proteomes" id="UP000221165"/>
    </source>
</evidence>
<dbReference type="RefSeq" id="XP_067920082.1">
    <property type="nucleotide sequence ID" value="XM_068067941.1"/>
</dbReference>
<dbReference type="Proteomes" id="UP000221165">
    <property type="component" value="Unassembled WGS sequence"/>
</dbReference>
<evidence type="ECO:0008006" key="4">
    <source>
        <dbReference type="Google" id="ProtNLM"/>
    </source>
</evidence>
<comment type="caution">
    <text evidence="2">The sequence shown here is derived from an EMBL/GenBank/DDBJ whole genome shotgun (WGS) entry which is preliminary data.</text>
</comment>
<name>A0A2C6KPH1_9APIC</name>
<evidence type="ECO:0000256" key="1">
    <source>
        <dbReference type="SAM" id="Phobius"/>
    </source>
</evidence>
<feature type="transmembrane region" description="Helical" evidence="1">
    <location>
        <begin position="21"/>
        <end position="48"/>
    </location>
</feature>
<dbReference type="VEuPathDB" id="ToxoDB:CSUI_007798"/>
<keyword evidence="1" id="KW-0812">Transmembrane</keyword>